<evidence type="ECO:0000313" key="11">
    <source>
        <dbReference type="EMBL" id="OAX42469.1"/>
    </source>
</evidence>
<comment type="cofactor">
    <cofactor evidence="1 9">
        <name>heme</name>
        <dbReference type="ChEBI" id="CHEBI:30413"/>
    </cofactor>
</comment>
<dbReference type="Gene3D" id="1.10.630.10">
    <property type="entry name" value="Cytochrome P450"/>
    <property type="match status" value="1"/>
</dbReference>
<dbReference type="InterPro" id="IPR036396">
    <property type="entry name" value="Cyt_P450_sf"/>
</dbReference>
<comment type="similarity">
    <text evidence="3 10">Belongs to the cytochrome P450 family.</text>
</comment>
<dbReference type="EMBL" id="KV448156">
    <property type="protein sequence ID" value="OAX42469.1"/>
    <property type="molecule type" value="Genomic_DNA"/>
</dbReference>
<dbReference type="SUPFAM" id="SSF48264">
    <property type="entry name" value="Cytochrome P450"/>
    <property type="match status" value="1"/>
</dbReference>
<evidence type="ECO:0000256" key="6">
    <source>
        <dbReference type="ARBA" id="ARBA00023002"/>
    </source>
</evidence>
<reference evidence="11 12" key="1">
    <citation type="submission" date="2016-06" db="EMBL/GenBank/DDBJ databases">
        <title>Comparative genomics of the ectomycorrhizal sister species Rhizopogon vinicolor and Rhizopogon vesiculosus (Basidiomycota: Boletales) reveals a divergence of the mating type B locus.</title>
        <authorList>
            <consortium name="DOE Joint Genome Institute"/>
            <person name="Mujic A.B."/>
            <person name="Kuo A."/>
            <person name="Tritt A."/>
            <person name="Lipzen A."/>
            <person name="Chen C."/>
            <person name="Johnson J."/>
            <person name="Sharma A."/>
            <person name="Barry K."/>
            <person name="Grigoriev I.V."/>
            <person name="Spatafora J.W."/>
        </authorList>
    </citation>
    <scope>NUCLEOTIDE SEQUENCE [LARGE SCALE GENOMIC DNA]</scope>
    <source>
        <strain evidence="11 12">AM-OR11-026</strain>
    </source>
</reference>
<dbReference type="PANTHER" id="PTHR46300:SF5">
    <property type="entry name" value="CYTOCHROME P450"/>
    <property type="match status" value="1"/>
</dbReference>
<keyword evidence="7 9" id="KW-0408">Iron</keyword>
<dbReference type="PRINTS" id="PR00463">
    <property type="entry name" value="EP450I"/>
</dbReference>
<dbReference type="PROSITE" id="PS00086">
    <property type="entry name" value="CYTOCHROME_P450"/>
    <property type="match status" value="1"/>
</dbReference>
<evidence type="ECO:0000256" key="9">
    <source>
        <dbReference type="PIRSR" id="PIRSR602401-1"/>
    </source>
</evidence>
<gene>
    <name evidence="11" type="ORF">K503DRAFT_346240</name>
</gene>
<dbReference type="PRINTS" id="PR00385">
    <property type="entry name" value="P450"/>
</dbReference>
<dbReference type="Pfam" id="PF00067">
    <property type="entry name" value="p450"/>
    <property type="match status" value="1"/>
</dbReference>
<dbReference type="InParanoid" id="A0A1B7NCD8"/>
<dbReference type="GO" id="GO:0020037">
    <property type="term" value="F:heme binding"/>
    <property type="evidence" value="ECO:0007669"/>
    <property type="project" value="InterPro"/>
</dbReference>
<dbReference type="InterPro" id="IPR002401">
    <property type="entry name" value="Cyt_P450_E_grp-I"/>
</dbReference>
<keyword evidence="5 9" id="KW-0479">Metal-binding</keyword>
<dbReference type="STRING" id="1314800.A0A1B7NCD8"/>
<dbReference type="InterPro" id="IPR017972">
    <property type="entry name" value="Cyt_P450_CS"/>
</dbReference>
<organism evidence="11 12">
    <name type="scientific">Rhizopogon vinicolor AM-OR11-026</name>
    <dbReference type="NCBI Taxonomy" id="1314800"/>
    <lineage>
        <taxon>Eukaryota</taxon>
        <taxon>Fungi</taxon>
        <taxon>Dikarya</taxon>
        <taxon>Basidiomycota</taxon>
        <taxon>Agaricomycotina</taxon>
        <taxon>Agaricomycetes</taxon>
        <taxon>Agaricomycetidae</taxon>
        <taxon>Boletales</taxon>
        <taxon>Suillineae</taxon>
        <taxon>Rhizopogonaceae</taxon>
        <taxon>Rhizopogon</taxon>
    </lineage>
</organism>
<keyword evidence="12" id="KW-1185">Reference proteome</keyword>
<protein>
    <submittedName>
        <fullName evidence="11">Cytochrome P450</fullName>
    </submittedName>
</protein>
<dbReference type="AlphaFoldDB" id="A0A1B7NCD8"/>
<name>A0A1B7NCD8_9AGAM</name>
<evidence type="ECO:0000256" key="2">
    <source>
        <dbReference type="ARBA" id="ARBA00005179"/>
    </source>
</evidence>
<evidence type="ECO:0000256" key="10">
    <source>
        <dbReference type="RuleBase" id="RU000461"/>
    </source>
</evidence>
<proteinExistence type="inferred from homology"/>
<accession>A0A1B7NCD8</accession>
<dbReference type="Proteomes" id="UP000092154">
    <property type="component" value="Unassembled WGS sequence"/>
</dbReference>
<dbReference type="PANTHER" id="PTHR46300">
    <property type="entry name" value="P450, PUTATIVE (EUROFUNG)-RELATED-RELATED"/>
    <property type="match status" value="1"/>
</dbReference>
<evidence type="ECO:0000256" key="1">
    <source>
        <dbReference type="ARBA" id="ARBA00001971"/>
    </source>
</evidence>
<dbReference type="InterPro" id="IPR050364">
    <property type="entry name" value="Cytochrome_P450_fung"/>
</dbReference>
<sequence>MFFAQILAIGILCVIAFVAVLRRNRGRVYPLPLPPGPRRLPLLGNVLQLDTKRPWLTYTAWGKTYGKLVYTRLLGIDMVVLNSETVARELLDKRSAIYSDRPVIRTSQLSGLDFSTALLPYASLSYREMYSQRTNELVANLLNTTIDPHEHIHSCLTTLIFTVTYGHTIHRVGDPTIARGYELADIAKRIITPEKAALLAAFPFLEKLPTWCFGGDYALFGRSRELCQQLLNEPFNEVKARMAEGTASQSLVADFLSQTHDDDDEGMMRAAALTGYLAGIETSTSAVYTFILVMTLYPDVQAQARAEINQVAVLREVLRWCPPLPLGVAHATSQDDVYDGFFIPKGALVVVNQWALSRDEDTYPDASRFDPNRHLTAEGKLKDRTFNHFAFGNGRRICPGRWFAENSVWIAMAAILSVLRIDYARDPDGHRIEIKPEFTTGAEIQPKPFQCSFESVNTTRERQLPAVIHSK</sequence>
<keyword evidence="4 9" id="KW-0349">Heme</keyword>
<evidence type="ECO:0000256" key="4">
    <source>
        <dbReference type="ARBA" id="ARBA00022617"/>
    </source>
</evidence>
<evidence type="ECO:0000256" key="3">
    <source>
        <dbReference type="ARBA" id="ARBA00010617"/>
    </source>
</evidence>
<comment type="pathway">
    <text evidence="2">Secondary metabolite biosynthesis.</text>
</comment>
<feature type="binding site" description="axial binding residue" evidence="9">
    <location>
        <position position="398"/>
    </location>
    <ligand>
        <name>heme</name>
        <dbReference type="ChEBI" id="CHEBI:30413"/>
    </ligand>
    <ligandPart>
        <name>Fe</name>
        <dbReference type="ChEBI" id="CHEBI:18248"/>
    </ligandPart>
</feature>
<dbReference type="GO" id="GO:0004497">
    <property type="term" value="F:monooxygenase activity"/>
    <property type="evidence" value="ECO:0007669"/>
    <property type="project" value="UniProtKB-KW"/>
</dbReference>
<keyword evidence="8 10" id="KW-0503">Monooxygenase</keyword>
<evidence type="ECO:0000256" key="7">
    <source>
        <dbReference type="ARBA" id="ARBA00023004"/>
    </source>
</evidence>
<dbReference type="GO" id="GO:0016705">
    <property type="term" value="F:oxidoreductase activity, acting on paired donors, with incorporation or reduction of molecular oxygen"/>
    <property type="evidence" value="ECO:0007669"/>
    <property type="project" value="InterPro"/>
</dbReference>
<evidence type="ECO:0000256" key="8">
    <source>
        <dbReference type="ARBA" id="ARBA00023033"/>
    </source>
</evidence>
<keyword evidence="6 10" id="KW-0560">Oxidoreductase</keyword>
<dbReference type="InterPro" id="IPR001128">
    <property type="entry name" value="Cyt_P450"/>
</dbReference>
<dbReference type="OrthoDB" id="1844152at2759"/>
<evidence type="ECO:0000313" key="12">
    <source>
        <dbReference type="Proteomes" id="UP000092154"/>
    </source>
</evidence>
<dbReference type="GO" id="GO:0005506">
    <property type="term" value="F:iron ion binding"/>
    <property type="evidence" value="ECO:0007669"/>
    <property type="project" value="InterPro"/>
</dbReference>
<evidence type="ECO:0000256" key="5">
    <source>
        <dbReference type="ARBA" id="ARBA00022723"/>
    </source>
</evidence>